<organism evidence="1 2">
    <name type="scientific">Candidatus Buchananbacteria bacterium RBG_13_36_9</name>
    <dbReference type="NCBI Taxonomy" id="1797530"/>
    <lineage>
        <taxon>Bacteria</taxon>
        <taxon>Candidatus Buchananiibacteriota</taxon>
    </lineage>
</organism>
<dbReference type="Proteomes" id="UP000176498">
    <property type="component" value="Unassembled WGS sequence"/>
</dbReference>
<accession>A0A1G1XQF5</accession>
<evidence type="ECO:0000313" key="1">
    <source>
        <dbReference type="EMBL" id="OGY41597.1"/>
    </source>
</evidence>
<sequence length="141" mass="16499">MAIVLIISALFLLKQKYQEYKYEKQYCEVMINGPDPYSRSPKGFAMSLYYECINSPRESGNCYAKYHQEMIDCLEFRKETMTEEEIKMHLTGGLMEKRCQDSANYCNDYHGAFPDYPGIEEAMTQYCIWKIEKACADLKGK</sequence>
<comment type="caution">
    <text evidence="1">The sequence shown here is derived from an EMBL/GenBank/DDBJ whole genome shotgun (WGS) entry which is preliminary data.</text>
</comment>
<proteinExistence type="predicted"/>
<dbReference type="AlphaFoldDB" id="A0A1G1XQF5"/>
<dbReference type="EMBL" id="MHHZ01000015">
    <property type="protein sequence ID" value="OGY41597.1"/>
    <property type="molecule type" value="Genomic_DNA"/>
</dbReference>
<gene>
    <name evidence="1" type="ORF">A2Y82_01255</name>
</gene>
<reference evidence="1 2" key="1">
    <citation type="journal article" date="2016" name="Nat. Commun.">
        <title>Thousands of microbial genomes shed light on interconnected biogeochemical processes in an aquifer system.</title>
        <authorList>
            <person name="Anantharaman K."/>
            <person name="Brown C.T."/>
            <person name="Hug L.A."/>
            <person name="Sharon I."/>
            <person name="Castelle C.J."/>
            <person name="Probst A.J."/>
            <person name="Thomas B.C."/>
            <person name="Singh A."/>
            <person name="Wilkins M.J."/>
            <person name="Karaoz U."/>
            <person name="Brodie E.L."/>
            <person name="Williams K.H."/>
            <person name="Hubbard S.S."/>
            <person name="Banfield J.F."/>
        </authorList>
    </citation>
    <scope>NUCLEOTIDE SEQUENCE [LARGE SCALE GENOMIC DNA]</scope>
</reference>
<evidence type="ECO:0000313" key="2">
    <source>
        <dbReference type="Proteomes" id="UP000176498"/>
    </source>
</evidence>
<name>A0A1G1XQF5_9BACT</name>
<protein>
    <submittedName>
        <fullName evidence="1">Uncharacterized protein</fullName>
    </submittedName>
</protein>